<dbReference type="Gene3D" id="3.40.850.10">
    <property type="entry name" value="Kinesin motor domain"/>
    <property type="match status" value="1"/>
</dbReference>
<evidence type="ECO:0000256" key="4">
    <source>
        <dbReference type="ARBA" id="ARBA00023175"/>
    </source>
</evidence>
<evidence type="ECO:0000313" key="9">
    <source>
        <dbReference type="EMBL" id="VDO97079.1"/>
    </source>
</evidence>
<sequence>ETSIDKLWSPVNVAGAIVNRDSIAKSLYAEFFDRLVEKINMKNAPPDYRDSDTKSSLRAIALLDIYGFEVIFGIDLELMLFNFRLIQLNTFYTIFAYLFDGCFAYMFYC</sequence>
<feature type="domain" description="Myosin motor" evidence="8">
    <location>
        <begin position="1"/>
        <end position="109"/>
    </location>
</feature>
<dbReference type="AlphaFoldDB" id="A0A183JSD4"/>
<keyword evidence="7" id="KW-0812">Transmembrane</keyword>
<dbReference type="PROSITE" id="PS51456">
    <property type="entry name" value="MYOSIN_MOTOR"/>
    <property type="match status" value="1"/>
</dbReference>
<keyword evidence="7" id="KW-0472">Membrane</keyword>
<proteinExistence type="inferred from homology"/>
<keyword evidence="5 6" id="KW-0009">Actin-binding</keyword>
<dbReference type="PANTHER" id="PTHR13140">
    <property type="entry name" value="MYOSIN"/>
    <property type="match status" value="1"/>
</dbReference>
<organism evidence="11">
    <name type="scientific">Schistosoma curassoni</name>
    <dbReference type="NCBI Taxonomy" id="6186"/>
    <lineage>
        <taxon>Eukaryota</taxon>
        <taxon>Metazoa</taxon>
        <taxon>Spiralia</taxon>
        <taxon>Lophotrochozoa</taxon>
        <taxon>Platyhelminthes</taxon>
        <taxon>Trematoda</taxon>
        <taxon>Digenea</taxon>
        <taxon>Strigeidida</taxon>
        <taxon>Schistosomatoidea</taxon>
        <taxon>Schistosomatidae</taxon>
        <taxon>Schistosoma</taxon>
    </lineage>
</organism>
<keyword evidence="10" id="KW-1185">Reference proteome</keyword>
<dbReference type="Pfam" id="PF00063">
    <property type="entry name" value="Myosin_head"/>
    <property type="match status" value="1"/>
</dbReference>
<evidence type="ECO:0000256" key="3">
    <source>
        <dbReference type="ARBA" id="ARBA00023123"/>
    </source>
</evidence>
<dbReference type="Gene3D" id="1.20.58.530">
    <property type="match status" value="1"/>
</dbReference>
<accession>A0A183JSD4</accession>
<keyword evidence="3 6" id="KW-0518">Myosin</keyword>
<dbReference type="EMBL" id="UZAK01009614">
    <property type="protein sequence ID" value="VDO97079.1"/>
    <property type="molecule type" value="Genomic_DNA"/>
</dbReference>
<dbReference type="SUPFAM" id="SSF52540">
    <property type="entry name" value="P-loop containing nucleoside triphosphate hydrolases"/>
    <property type="match status" value="1"/>
</dbReference>
<dbReference type="GO" id="GO:0000146">
    <property type="term" value="F:microfilament motor activity"/>
    <property type="evidence" value="ECO:0007669"/>
    <property type="project" value="TreeGrafter"/>
</dbReference>
<protein>
    <submittedName>
        <fullName evidence="11">Myosin motor domain-containing protein</fullName>
    </submittedName>
</protein>
<keyword evidence="7" id="KW-1133">Transmembrane helix</keyword>
<dbReference type="InterPro" id="IPR027417">
    <property type="entry name" value="P-loop_NTPase"/>
</dbReference>
<evidence type="ECO:0000259" key="8">
    <source>
        <dbReference type="PROSITE" id="PS51456"/>
    </source>
</evidence>
<evidence type="ECO:0000256" key="6">
    <source>
        <dbReference type="PROSITE-ProRule" id="PRU00782"/>
    </source>
</evidence>
<evidence type="ECO:0000256" key="2">
    <source>
        <dbReference type="ARBA" id="ARBA00022840"/>
    </source>
</evidence>
<dbReference type="GO" id="GO:0005737">
    <property type="term" value="C:cytoplasm"/>
    <property type="evidence" value="ECO:0007669"/>
    <property type="project" value="TreeGrafter"/>
</dbReference>
<comment type="similarity">
    <text evidence="6">Belongs to the TRAFAC class myosin-kinesin ATPase superfamily. Myosin family.</text>
</comment>
<evidence type="ECO:0000313" key="10">
    <source>
        <dbReference type="Proteomes" id="UP000279833"/>
    </source>
</evidence>
<dbReference type="GO" id="GO:0016459">
    <property type="term" value="C:myosin complex"/>
    <property type="evidence" value="ECO:0007669"/>
    <property type="project" value="UniProtKB-KW"/>
</dbReference>
<dbReference type="Proteomes" id="UP000279833">
    <property type="component" value="Unassembled WGS sequence"/>
</dbReference>
<keyword evidence="4" id="KW-0505">Motor protein</keyword>
<dbReference type="InterPro" id="IPR001609">
    <property type="entry name" value="Myosin_head_motor_dom-like"/>
</dbReference>
<keyword evidence="2" id="KW-0067">ATP-binding</keyword>
<dbReference type="GO" id="GO:0007015">
    <property type="term" value="P:actin filament organization"/>
    <property type="evidence" value="ECO:0007669"/>
    <property type="project" value="TreeGrafter"/>
</dbReference>
<dbReference type="WBParaSite" id="SCUD_0000562401-mRNA-1">
    <property type="protein sequence ID" value="SCUD_0000562401-mRNA-1"/>
    <property type="gene ID" value="SCUD_0000562401"/>
</dbReference>
<keyword evidence="1" id="KW-0547">Nucleotide-binding</keyword>
<dbReference type="Gene3D" id="1.20.120.720">
    <property type="entry name" value="Myosin VI head, motor domain, U50 subdomain"/>
    <property type="match status" value="1"/>
</dbReference>
<dbReference type="GO" id="GO:0051015">
    <property type="term" value="F:actin filament binding"/>
    <property type="evidence" value="ECO:0007669"/>
    <property type="project" value="TreeGrafter"/>
</dbReference>
<dbReference type="STRING" id="6186.A0A183JSD4"/>
<evidence type="ECO:0000256" key="7">
    <source>
        <dbReference type="SAM" id="Phobius"/>
    </source>
</evidence>
<feature type="transmembrane region" description="Helical" evidence="7">
    <location>
        <begin position="90"/>
        <end position="108"/>
    </location>
</feature>
<evidence type="ECO:0000256" key="5">
    <source>
        <dbReference type="ARBA" id="ARBA00023203"/>
    </source>
</evidence>
<dbReference type="InterPro" id="IPR036961">
    <property type="entry name" value="Kinesin_motor_dom_sf"/>
</dbReference>
<comment type="caution">
    <text evidence="6">Lacks conserved residue(s) required for the propagation of feature annotation.</text>
</comment>
<reference evidence="11" key="1">
    <citation type="submission" date="2016-06" db="UniProtKB">
        <authorList>
            <consortium name="WormBaseParasite"/>
        </authorList>
    </citation>
    <scope>IDENTIFICATION</scope>
</reference>
<dbReference type="GO" id="GO:0016020">
    <property type="term" value="C:membrane"/>
    <property type="evidence" value="ECO:0007669"/>
    <property type="project" value="TreeGrafter"/>
</dbReference>
<gene>
    <name evidence="9" type="ORF">SCUD_LOCUS5624</name>
</gene>
<reference evidence="9 10" key="2">
    <citation type="submission" date="2018-11" db="EMBL/GenBank/DDBJ databases">
        <authorList>
            <consortium name="Pathogen Informatics"/>
        </authorList>
    </citation>
    <scope>NUCLEOTIDE SEQUENCE [LARGE SCALE GENOMIC DNA]</scope>
    <source>
        <strain evidence="9">Dakar</strain>
        <strain evidence="10">Dakar, Senegal</strain>
    </source>
</reference>
<dbReference type="GO" id="GO:0005524">
    <property type="term" value="F:ATP binding"/>
    <property type="evidence" value="ECO:0007669"/>
    <property type="project" value="UniProtKB-KW"/>
</dbReference>
<name>A0A183JSD4_9TREM</name>
<evidence type="ECO:0000313" key="11">
    <source>
        <dbReference type="WBParaSite" id="SCUD_0000562401-mRNA-1"/>
    </source>
</evidence>
<evidence type="ECO:0000256" key="1">
    <source>
        <dbReference type="ARBA" id="ARBA00022741"/>
    </source>
</evidence>